<comment type="function">
    <text evidence="9">Component of the Mediator complex, a coactivator involved in the regulated transcription of nearly all RNA polymerase II-dependent genes. Mediator functions as a bridge to convey information from gene-specific regulatory proteins to the basal RNA polymerase II transcription machinery. Mediator is recruited to promoters by direct interactions with regulatory proteins and serves as a scaffold for the assembly of a functional preinitiation complex with RNA polymerase II and the general transcription factors.</text>
</comment>
<evidence type="ECO:0000259" key="11">
    <source>
        <dbReference type="Pfam" id="PF20719"/>
    </source>
</evidence>
<dbReference type="InterPro" id="IPR048339">
    <property type="entry name" value="Mediator_Med16_C"/>
</dbReference>
<evidence type="ECO:0000313" key="12">
    <source>
        <dbReference type="EMBL" id="KNG85913.1"/>
    </source>
</evidence>
<evidence type="ECO:0000256" key="2">
    <source>
        <dbReference type="ARBA" id="ARBA00006543"/>
    </source>
</evidence>
<keyword evidence="4 9" id="KW-0805">Transcription regulation</keyword>
<name>A0A0L1J3B9_ASPN3</name>
<sequence>MPMIMDDGINVDDLFGESASLELGLPAPAPTSNSTKGLAQRLDEMRLLGCCQKIAWSKQGCIAYISQDTLRVNLRHLECRPSDGKWVLSDDTPLHPVAEAHGGQPLVHLCWNEIGSELAVVDSSGRVSIYNIAISLNSLAGQRQAAFDPIDDGAQIVGMMWLNVQRSVSTHVLRSFMFDMTLNSLKGPCFQCSSNGARAPGVLTIRRRPIGPFHPAGKAALLCVTRSGVIRLLYQNPDNKWAEISAELKNASYSDRLLTHAAIVATQNGILIATYSACQKIYFYRVQINWTPPQWDPSQLKQAPNQFPVPGFRFMHSKVEAPCIIPSASRNGEATSDELPPSTNPLYCLTRLDIVLAAHDNSAGMTTNPWIIAVFSIPPHATPDHSQQQSPCSVIVRWQLESAPQVLHPKFDEVNSKKNNAQIKPKSVLRRLEDMYCDRYVTTIEQTEHGNVLAVTYDDSSVTFYDPKTMAVLNGTDDTNTLSSLAHAGFHYPPDSAGEFPLGYCNWMKVDFSLAGLHISFSPSGCNAVTLDGEGQAQLRVMEHSYGAENGLYDENKFSAAIASLTLAFCRGCGSEFNTDDILLILKRQASPDAQTSFINEVYRALGVNCNYTQENDKLMSHQYLPKCLSVQAALGFIDKYKSRNFASNVPWTILQLRHASVLYALFLQHLKGGAQADPPDADAIRILLGNTKWALDLLHYVLNDLLDLADDLESLLSDQEAFAQKLKTINSLPLIILLSSMSRAFLRFICRGLRGIQAGYATAPLTGDAGVYYAEIYQTLDTSPVRIDVYEKLLAGVDSTVRHVYVGAGFGDNERPGPEKELLVNGRIPPVLVTAVSTILRQTVPTLKPEIDRMAIYIGDYSWLGLGSDPRAELYRRTRDVDIIKKIPFRSTTSAGSDGAQSGKHNPSQVRRRCVRCCEIMCGAYPPRPQLSSRMMYKLGYVRYCICGGGWTLESDLHR</sequence>
<organism evidence="12 13">
    <name type="scientific">Aspergillus nomiae NRRL (strain ATCC 15546 / NRRL 13137 / CBS 260.88 / M93)</name>
    <dbReference type="NCBI Taxonomy" id="1509407"/>
    <lineage>
        <taxon>Eukaryota</taxon>
        <taxon>Fungi</taxon>
        <taxon>Dikarya</taxon>
        <taxon>Ascomycota</taxon>
        <taxon>Pezizomycotina</taxon>
        <taxon>Eurotiomycetes</taxon>
        <taxon>Eurotiomycetidae</taxon>
        <taxon>Eurotiales</taxon>
        <taxon>Aspergillaceae</taxon>
        <taxon>Aspergillus</taxon>
        <taxon>Aspergillus subgen. Circumdati</taxon>
    </lineage>
</organism>
<protein>
    <recommendedName>
        <fullName evidence="3 9">Mediator of RNA polymerase II transcription subunit 16</fullName>
    </recommendedName>
    <alternativeName>
        <fullName evidence="8 9">Mediator complex subunit 16</fullName>
    </alternativeName>
</protein>
<evidence type="ECO:0000256" key="4">
    <source>
        <dbReference type="ARBA" id="ARBA00023015"/>
    </source>
</evidence>
<feature type="domain" description="Mediator complex subunit Med16 N-terminal" evidence="10">
    <location>
        <begin position="145"/>
        <end position="494"/>
    </location>
</feature>
<dbReference type="GO" id="GO:0016592">
    <property type="term" value="C:mediator complex"/>
    <property type="evidence" value="ECO:0007669"/>
    <property type="project" value="InterPro"/>
</dbReference>
<dbReference type="GeneID" id="26807825"/>
<evidence type="ECO:0000256" key="5">
    <source>
        <dbReference type="ARBA" id="ARBA00023159"/>
    </source>
</evidence>
<evidence type="ECO:0000259" key="10">
    <source>
        <dbReference type="Pfam" id="PF11635"/>
    </source>
</evidence>
<dbReference type="SUPFAM" id="SSF50978">
    <property type="entry name" value="WD40 repeat-like"/>
    <property type="match status" value="1"/>
</dbReference>
<comment type="similarity">
    <text evidence="2 9">Belongs to the Mediator complex subunit 16 family.</text>
</comment>
<dbReference type="Pfam" id="PF20719">
    <property type="entry name" value="Med16_C"/>
    <property type="match status" value="1"/>
</dbReference>
<comment type="subunit">
    <text evidence="9">Component of the Mediator complex.</text>
</comment>
<dbReference type="InterPro" id="IPR021665">
    <property type="entry name" value="Mediator_Med16_N"/>
</dbReference>
<dbReference type="InterPro" id="IPR036322">
    <property type="entry name" value="WD40_repeat_dom_sf"/>
</dbReference>
<dbReference type="EMBL" id="JNOM01000136">
    <property type="protein sequence ID" value="KNG85913.1"/>
    <property type="molecule type" value="Genomic_DNA"/>
</dbReference>
<dbReference type="RefSeq" id="XP_015406836.1">
    <property type="nucleotide sequence ID" value="XM_015551278.1"/>
</dbReference>
<reference evidence="12 13" key="1">
    <citation type="submission" date="2014-06" db="EMBL/GenBank/DDBJ databases">
        <title>The Genome of the Aflatoxigenic Filamentous Fungus Aspergillus nomius.</title>
        <authorList>
            <person name="Moore M.G."/>
            <person name="Shannon B.M."/>
            <person name="Brian M.M."/>
        </authorList>
    </citation>
    <scope>NUCLEOTIDE SEQUENCE [LARGE SCALE GENOMIC DNA]</scope>
    <source>
        <strain evidence="12 13">NRRL 13137</strain>
    </source>
</reference>
<evidence type="ECO:0000313" key="13">
    <source>
        <dbReference type="Proteomes" id="UP000037505"/>
    </source>
</evidence>
<gene>
    <name evidence="9" type="primary">MED16</name>
    <name evidence="12" type="ORF">ANOM_006021</name>
</gene>
<dbReference type="OrthoDB" id="4139168at2759"/>
<keyword evidence="5 9" id="KW-0010">Activator</keyword>
<evidence type="ECO:0000256" key="7">
    <source>
        <dbReference type="ARBA" id="ARBA00023242"/>
    </source>
</evidence>
<dbReference type="Pfam" id="PF11635">
    <property type="entry name" value="Med16_N"/>
    <property type="match status" value="1"/>
</dbReference>
<comment type="subcellular location">
    <subcellularLocation>
        <location evidence="1 9">Nucleus</location>
    </subcellularLocation>
</comment>
<dbReference type="GO" id="GO:0045893">
    <property type="term" value="P:positive regulation of DNA-templated transcription"/>
    <property type="evidence" value="ECO:0007669"/>
    <property type="project" value="TreeGrafter"/>
</dbReference>
<evidence type="ECO:0000256" key="1">
    <source>
        <dbReference type="ARBA" id="ARBA00004123"/>
    </source>
</evidence>
<accession>A0A0L1J3B9</accession>
<dbReference type="Proteomes" id="UP000037505">
    <property type="component" value="Unassembled WGS sequence"/>
</dbReference>
<feature type="domain" description="Mediator complex subunit 16 C-terminal" evidence="11">
    <location>
        <begin position="843"/>
        <end position="953"/>
    </location>
</feature>
<keyword evidence="13" id="KW-1185">Reference proteome</keyword>
<evidence type="ECO:0000256" key="9">
    <source>
        <dbReference type="RuleBase" id="RU364149"/>
    </source>
</evidence>
<evidence type="ECO:0000256" key="3">
    <source>
        <dbReference type="ARBA" id="ARBA00019614"/>
    </source>
</evidence>
<dbReference type="PANTHER" id="PTHR13224">
    <property type="entry name" value="THYROID HORMONE RECEPTOR-ASSOCIATED PROTEIN-RELATED"/>
    <property type="match status" value="1"/>
</dbReference>
<evidence type="ECO:0000256" key="6">
    <source>
        <dbReference type="ARBA" id="ARBA00023163"/>
    </source>
</evidence>
<keyword evidence="7 9" id="KW-0539">Nucleus</keyword>
<dbReference type="InterPro" id="IPR048338">
    <property type="entry name" value="Mediator_Med16"/>
</dbReference>
<comment type="caution">
    <text evidence="12">The sequence shown here is derived from an EMBL/GenBank/DDBJ whole genome shotgun (WGS) entry which is preliminary data.</text>
</comment>
<dbReference type="AlphaFoldDB" id="A0A0L1J3B9"/>
<keyword evidence="6 9" id="KW-0804">Transcription</keyword>
<evidence type="ECO:0000256" key="8">
    <source>
        <dbReference type="ARBA" id="ARBA00032015"/>
    </source>
</evidence>
<dbReference type="PANTHER" id="PTHR13224:SF6">
    <property type="entry name" value="MEDIATOR OF RNA POLYMERASE II TRANSCRIPTION SUBUNIT 16"/>
    <property type="match status" value="1"/>
</dbReference>
<proteinExistence type="inferred from homology"/>
<dbReference type="STRING" id="1509407.A0A0L1J3B9"/>